<feature type="compositionally biased region" description="Basic and acidic residues" evidence="1">
    <location>
        <begin position="325"/>
        <end position="337"/>
    </location>
</feature>
<comment type="caution">
    <text evidence="2">The sequence shown here is derived from an EMBL/GenBank/DDBJ whole genome shotgun (WGS) entry which is preliminary data.</text>
</comment>
<feature type="compositionally biased region" description="Low complexity" evidence="1">
    <location>
        <begin position="361"/>
        <end position="374"/>
    </location>
</feature>
<evidence type="ECO:0000256" key="1">
    <source>
        <dbReference type="SAM" id="MobiDB-lite"/>
    </source>
</evidence>
<keyword evidence="3" id="KW-1185">Reference proteome</keyword>
<evidence type="ECO:0000313" key="2">
    <source>
        <dbReference type="EMBL" id="GFS36229.1"/>
    </source>
</evidence>
<feature type="compositionally biased region" description="Polar residues" evidence="1">
    <location>
        <begin position="375"/>
        <end position="389"/>
    </location>
</feature>
<gene>
    <name evidence="2" type="ORF">Acr_00g0044800</name>
</gene>
<reference evidence="3" key="1">
    <citation type="submission" date="2019-07" db="EMBL/GenBank/DDBJ databases">
        <title>De Novo Assembly of kiwifruit Actinidia rufa.</title>
        <authorList>
            <person name="Sugita-Konishi S."/>
            <person name="Sato K."/>
            <person name="Mori E."/>
            <person name="Abe Y."/>
            <person name="Kisaki G."/>
            <person name="Hamano K."/>
            <person name="Suezawa K."/>
            <person name="Otani M."/>
            <person name="Fukuda T."/>
            <person name="Manabe T."/>
            <person name="Gomi K."/>
            <person name="Tabuchi M."/>
            <person name="Akimitsu K."/>
            <person name="Kataoka I."/>
        </authorList>
    </citation>
    <scope>NUCLEOTIDE SEQUENCE [LARGE SCALE GENOMIC DNA]</scope>
    <source>
        <strain evidence="3">cv. Fuchu</strain>
    </source>
</reference>
<accession>A0A7J0DJ31</accession>
<dbReference type="EMBL" id="BJWL01000246">
    <property type="protein sequence ID" value="GFS36229.1"/>
    <property type="molecule type" value="Genomic_DNA"/>
</dbReference>
<dbReference type="InterPro" id="IPR044719">
    <property type="entry name" value="TIC62"/>
</dbReference>
<evidence type="ECO:0000313" key="3">
    <source>
        <dbReference type="Proteomes" id="UP000585474"/>
    </source>
</evidence>
<sequence>MLLLCSELGGVSTPELGRDVTKHWLYRGNATITNEPLLYTKLDKVTMPKPGRGARVGNLCTERLGTSDLQGPPYLHGVEMPNSNPKSRLNSLSLDSSAIELRSLQSPNITGISSNETQIGLRAMFFVSGQVIKIHNFKKYPDASRIKLIGFRAQSSELGHGLELLKLGFKVRARVQSAQRAESLLQAEEVLLTSGLPYTIARPGGMERPTDAYKETHNITLSLEDTLFGGKLMAFMAKNRSLSYCKVVEVVAETTAPFTPMGELLRQIPSQRVEIKPLKKPLSTPVEKEPATEISIYEDLEPPTSPSPTPSTSARATQVDSSKLPIEKKAVGTEEKTSPVSPYTTYDDLRPATSPSPNAQNGSLLPPLSSNGGSQMATAVVNNTPQALPTYNPGDESHQAEPKPTPLSPFTM</sequence>
<dbReference type="PANTHER" id="PTHR47285:SF1">
    <property type="entry name" value="PROTEIN TIC 62, CHLOROPLASTIC"/>
    <property type="match status" value="1"/>
</dbReference>
<dbReference type="PANTHER" id="PTHR47285">
    <property type="entry name" value="PROTEIN TIC 62, CHLOROPLASTIC"/>
    <property type="match status" value="1"/>
</dbReference>
<dbReference type="Proteomes" id="UP000585474">
    <property type="component" value="Unassembled WGS sequence"/>
</dbReference>
<protein>
    <submittedName>
        <fullName evidence="2">NAD(P)-binding Rossmann-fold superfamily protein</fullName>
    </submittedName>
</protein>
<feature type="compositionally biased region" description="Pro residues" evidence="1">
    <location>
        <begin position="403"/>
        <end position="412"/>
    </location>
</feature>
<dbReference type="OrthoDB" id="419598at2759"/>
<organism evidence="2 3">
    <name type="scientific">Actinidia rufa</name>
    <dbReference type="NCBI Taxonomy" id="165716"/>
    <lineage>
        <taxon>Eukaryota</taxon>
        <taxon>Viridiplantae</taxon>
        <taxon>Streptophyta</taxon>
        <taxon>Embryophyta</taxon>
        <taxon>Tracheophyta</taxon>
        <taxon>Spermatophyta</taxon>
        <taxon>Magnoliopsida</taxon>
        <taxon>eudicotyledons</taxon>
        <taxon>Gunneridae</taxon>
        <taxon>Pentapetalae</taxon>
        <taxon>asterids</taxon>
        <taxon>Ericales</taxon>
        <taxon>Actinidiaceae</taxon>
        <taxon>Actinidia</taxon>
    </lineage>
</organism>
<feature type="region of interest" description="Disordered" evidence="1">
    <location>
        <begin position="279"/>
        <end position="412"/>
    </location>
</feature>
<proteinExistence type="predicted"/>
<dbReference type="AlphaFoldDB" id="A0A7J0DJ31"/>
<name>A0A7J0DJ31_9ERIC</name>